<name>A0A7J6U4L9_PEROL</name>
<dbReference type="Proteomes" id="UP000553632">
    <property type="component" value="Unassembled WGS sequence"/>
</dbReference>
<comment type="caution">
    <text evidence="2">The sequence shown here is derived from an EMBL/GenBank/DDBJ whole genome shotgun (WGS) entry which is preliminary data.</text>
</comment>
<gene>
    <name evidence="2" type="ORF">FOZ63_012331</name>
</gene>
<dbReference type="EMBL" id="JABANO010005923">
    <property type="protein sequence ID" value="KAF4752654.1"/>
    <property type="molecule type" value="Genomic_DNA"/>
</dbReference>
<evidence type="ECO:0000313" key="2">
    <source>
        <dbReference type="EMBL" id="KAF4752654.1"/>
    </source>
</evidence>
<evidence type="ECO:0000313" key="3">
    <source>
        <dbReference type="Proteomes" id="UP000553632"/>
    </source>
</evidence>
<proteinExistence type="predicted"/>
<accession>A0A7J6U4L9</accession>
<evidence type="ECO:0000256" key="1">
    <source>
        <dbReference type="SAM" id="MobiDB-lite"/>
    </source>
</evidence>
<feature type="non-terminal residue" evidence="2">
    <location>
        <position position="1"/>
    </location>
</feature>
<dbReference type="AlphaFoldDB" id="A0A7J6U4L9"/>
<reference evidence="2 3" key="1">
    <citation type="submission" date="2020-04" db="EMBL/GenBank/DDBJ databases">
        <title>Perkinsus olseni comparative genomics.</title>
        <authorList>
            <person name="Bogema D.R."/>
        </authorList>
    </citation>
    <scope>NUCLEOTIDE SEQUENCE [LARGE SCALE GENOMIC DNA]</scope>
    <source>
        <strain evidence="2 3">ATCC PRA-207</strain>
    </source>
</reference>
<keyword evidence="3" id="KW-1185">Reference proteome</keyword>
<protein>
    <submittedName>
        <fullName evidence="2">Chromosome X 22</fullName>
    </submittedName>
</protein>
<organism evidence="2 3">
    <name type="scientific">Perkinsus olseni</name>
    <name type="common">Perkinsus atlanticus</name>
    <dbReference type="NCBI Taxonomy" id="32597"/>
    <lineage>
        <taxon>Eukaryota</taxon>
        <taxon>Sar</taxon>
        <taxon>Alveolata</taxon>
        <taxon>Perkinsozoa</taxon>
        <taxon>Perkinsea</taxon>
        <taxon>Perkinsida</taxon>
        <taxon>Perkinsidae</taxon>
        <taxon>Perkinsus</taxon>
    </lineage>
</organism>
<feature type="region of interest" description="Disordered" evidence="1">
    <location>
        <begin position="173"/>
        <end position="193"/>
    </location>
</feature>
<sequence length="193" mass="20928">KAQRAAAAAVVKGGAKPITLTRIMKSKSTSMDHAESSMLLRSVLLERTGDTTQYALSPSGMQEHIRNKTFYNESIRKTAREVKKARSAKEVDIFGAGDVNLGMYRKVRSPRLSVDEISHDELYKLKLVDGGGECHRGVTGLMYQHDGMGLLREEHEPGPLTQVEAAPVTADLSGSEVNSGVDGDDSCESHEAV</sequence>